<dbReference type="Gene3D" id="3.30.750.24">
    <property type="entry name" value="STAS domain"/>
    <property type="match status" value="1"/>
</dbReference>
<reference evidence="1 2" key="1">
    <citation type="submission" date="2019-09" db="EMBL/GenBank/DDBJ databases">
        <title>Genome Sequences of Streptomyces kaniharaensis ATCC 21070.</title>
        <authorList>
            <person name="Zhu W."/>
            <person name="De Crecy-Lagard V."/>
            <person name="Richards N.G."/>
        </authorList>
    </citation>
    <scope>NUCLEOTIDE SEQUENCE [LARGE SCALE GENOMIC DNA]</scope>
    <source>
        <strain evidence="1 2">SF-557</strain>
    </source>
</reference>
<gene>
    <name evidence="1" type="ORF">F7Q99_34025</name>
</gene>
<dbReference type="InterPro" id="IPR036513">
    <property type="entry name" value="STAS_dom_sf"/>
</dbReference>
<evidence type="ECO:0000313" key="2">
    <source>
        <dbReference type="Proteomes" id="UP000450000"/>
    </source>
</evidence>
<dbReference type="EMBL" id="WBOF01000003">
    <property type="protein sequence ID" value="MQS17074.1"/>
    <property type="molecule type" value="Genomic_DNA"/>
</dbReference>
<proteinExistence type="predicted"/>
<evidence type="ECO:0008006" key="3">
    <source>
        <dbReference type="Google" id="ProtNLM"/>
    </source>
</evidence>
<dbReference type="SUPFAM" id="SSF52091">
    <property type="entry name" value="SpoIIaa-like"/>
    <property type="match status" value="1"/>
</dbReference>
<dbReference type="OrthoDB" id="3873054at2"/>
<evidence type="ECO:0000313" key="1">
    <source>
        <dbReference type="EMBL" id="MQS17074.1"/>
    </source>
</evidence>
<protein>
    <recommendedName>
        <fullName evidence="3">STAS domain-containing protein</fullName>
    </recommendedName>
</protein>
<dbReference type="AlphaFoldDB" id="A0A6N7L4B8"/>
<comment type="caution">
    <text evidence="1">The sequence shown here is derived from an EMBL/GenBank/DDBJ whole genome shotgun (WGS) entry which is preliminary data.</text>
</comment>
<keyword evidence="2" id="KW-1185">Reference proteome</keyword>
<name>A0A6N7L4B8_9ACTN</name>
<dbReference type="Proteomes" id="UP000450000">
    <property type="component" value="Unassembled WGS sequence"/>
</dbReference>
<sequence length="98" mass="9946">MSGFLGDEAVHRFAGAFDWIRARCAGPIVLDLAALRGWSNGGEGAIVHAAALLAPEQGPLAVCGLGERSAPLLLTSHGLGLIRLYPDIAAAVTAIAAS</sequence>
<accession>A0A6N7L4B8</accession>
<organism evidence="1 2">
    <name type="scientific">Streptomyces kaniharaensis</name>
    <dbReference type="NCBI Taxonomy" id="212423"/>
    <lineage>
        <taxon>Bacteria</taxon>
        <taxon>Bacillati</taxon>
        <taxon>Actinomycetota</taxon>
        <taxon>Actinomycetes</taxon>
        <taxon>Kitasatosporales</taxon>
        <taxon>Streptomycetaceae</taxon>
        <taxon>Streptomyces</taxon>
    </lineage>
</organism>